<dbReference type="AlphaFoldDB" id="A0A1W2BAT1"/>
<comment type="subcellular location">
    <subcellularLocation>
        <location evidence="1">Cell envelope</location>
    </subcellularLocation>
</comment>
<dbReference type="PROSITE" id="PS51352">
    <property type="entry name" value="THIOREDOXIN_2"/>
    <property type="match status" value="1"/>
</dbReference>
<dbReference type="STRING" id="151894.SAMN04488524_2174"/>
<feature type="coiled-coil region" evidence="5">
    <location>
        <begin position="120"/>
        <end position="147"/>
    </location>
</feature>
<dbReference type="RefSeq" id="WP_084238328.1">
    <property type="nucleotide sequence ID" value="NZ_FWXT01000001.1"/>
</dbReference>
<dbReference type="GO" id="GO:0016491">
    <property type="term" value="F:oxidoreductase activity"/>
    <property type="evidence" value="ECO:0007669"/>
    <property type="project" value="InterPro"/>
</dbReference>
<dbReference type="InterPro" id="IPR036249">
    <property type="entry name" value="Thioredoxin-like_sf"/>
</dbReference>
<feature type="chain" id="PRO_5013162122" evidence="6">
    <location>
        <begin position="25"/>
        <end position="366"/>
    </location>
</feature>
<feature type="signal peptide" evidence="6">
    <location>
        <begin position="1"/>
        <end position="24"/>
    </location>
</feature>
<keyword evidence="4" id="KW-0676">Redox-active center</keyword>
<dbReference type="OrthoDB" id="750178at2"/>
<evidence type="ECO:0000256" key="6">
    <source>
        <dbReference type="SAM" id="SignalP"/>
    </source>
</evidence>
<gene>
    <name evidence="8" type="ORF">SAMN04488524_2174</name>
</gene>
<dbReference type="EMBL" id="FWXT01000001">
    <property type="protein sequence ID" value="SMC69901.1"/>
    <property type="molecule type" value="Genomic_DNA"/>
</dbReference>
<name>A0A1W2BAT1_9SPHI</name>
<organism evidence="8 9">
    <name type="scientific">Pedobacter africanus</name>
    <dbReference type="NCBI Taxonomy" id="151894"/>
    <lineage>
        <taxon>Bacteria</taxon>
        <taxon>Pseudomonadati</taxon>
        <taxon>Bacteroidota</taxon>
        <taxon>Sphingobacteriia</taxon>
        <taxon>Sphingobacteriales</taxon>
        <taxon>Sphingobacteriaceae</taxon>
        <taxon>Pedobacter</taxon>
    </lineage>
</organism>
<evidence type="ECO:0000256" key="2">
    <source>
        <dbReference type="ARBA" id="ARBA00022748"/>
    </source>
</evidence>
<feature type="domain" description="Thioredoxin" evidence="7">
    <location>
        <begin position="227"/>
        <end position="366"/>
    </location>
</feature>
<dbReference type="PANTHER" id="PTHR42852">
    <property type="entry name" value="THIOL:DISULFIDE INTERCHANGE PROTEIN DSBE"/>
    <property type="match status" value="1"/>
</dbReference>
<dbReference type="InterPro" id="IPR050553">
    <property type="entry name" value="Thioredoxin_ResA/DsbE_sf"/>
</dbReference>
<accession>A0A1W2BAT1</accession>
<keyword evidence="6" id="KW-0732">Signal</keyword>
<evidence type="ECO:0000256" key="4">
    <source>
        <dbReference type="ARBA" id="ARBA00023284"/>
    </source>
</evidence>
<evidence type="ECO:0000256" key="3">
    <source>
        <dbReference type="ARBA" id="ARBA00023157"/>
    </source>
</evidence>
<dbReference type="Pfam" id="PF00578">
    <property type="entry name" value="AhpC-TSA"/>
    <property type="match status" value="1"/>
</dbReference>
<keyword evidence="3" id="KW-1015">Disulfide bond</keyword>
<evidence type="ECO:0000313" key="9">
    <source>
        <dbReference type="Proteomes" id="UP000192756"/>
    </source>
</evidence>
<evidence type="ECO:0000313" key="8">
    <source>
        <dbReference type="EMBL" id="SMC69901.1"/>
    </source>
</evidence>
<proteinExistence type="predicted"/>
<keyword evidence="2" id="KW-0201">Cytochrome c-type biogenesis</keyword>
<dbReference type="Pfam" id="PF14289">
    <property type="entry name" value="DUF4369"/>
    <property type="match status" value="1"/>
</dbReference>
<dbReference type="InterPro" id="IPR013766">
    <property type="entry name" value="Thioredoxin_domain"/>
</dbReference>
<evidence type="ECO:0000259" key="7">
    <source>
        <dbReference type="PROSITE" id="PS51352"/>
    </source>
</evidence>
<dbReference type="GO" id="GO:0016209">
    <property type="term" value="F:antioxidant activity"/>
    <property type="evidence" value="ECO:0007669"/>
    <property type="project" value="InterPro"/>
</dbReference>
<protein>
    <submittedName>
        <fullName evidence="8">Peroxiredoxin</fullName>
    </submittedName>
</protein>
<dbReference type="GO" id="GO:0030313">
    <property type="term" value="C:cell envelope"/>
    <property type="evidence" value="ECO:0007669"/>
    <property type="project" value="UniProtKB-SubCell"/>
</dbReference>
<keyword evidence="9" id="KW-1185">Reference proteome</keyword>
<dbReference type="InterPro" id="IPR025380">
    <property type="entry name" value="DUF4369"/>
</dbReference>
<dbReference type="GO" id="GO:0017004">
    <property type="term" value="P:cytochrome complex assembly"/>
    <property type="evidence" value="ECO:0007669"/>
    <property type="project" value="UniProtKB-KW"/>
</dbReference>
<dbReference type="InterPro" id="IPR000866">
    <property type="entry name" value="AhpC/TSA"/>
</dbReference>
<dbReference type="Gene3D" id="3.40.30.10">
    <property type="entry name" value="Glutaredoxin"/>
    <property type="match status" value="1"/>
</dbReference>
<keyword evidence="5" id="KW-0175">Coiled coil</keyword>
<reference evidence="9" key="1">
    <citation type="submission" date="2017-04" db="EMBL/GenBank/DDBJ databases">
        <authorList>
            <person name="Varghese N."/>
            <person name="Submissions S."/>
        </authorList>
    </citation>
    <scope>NUCLEOTIDE SEQUENCE [LARGE SCALE GENOMIC DNA]</scope>
    <source>
        <strain evidence="9">DSM 12126</strain>
    </source>
</reference>
<dbReference type="Proteomes" id="UP000192756">
    <property type="component" value="Unassembled WGS sequence"/>
</dbReference>
<dbReference type="CDD" id="cd02966">
    <property type="entry name" value="TlpA_like_family"/>
    <property type="match status" value="1"/>
</dbReference>
<evidence type="ECO:0000256" key="5">
    <source>
        <dbReference type="SAM" id="Coils"/>
    </source>
</evidence>
<evidence type="ECO:0000256" key="1">
    <source>
        <dbReference type="ARBA" id="ARBA00004196"/>
    </source>
</evidence>
<dbReference type="PANTHER" id="PTHR42852:SF6">
    <property type="entry name" value="THIOL:DISULFIDE INTERCHANGE PROTEIN DSBE"/>
    <property type="match status" value="1"/>
</dbReference>
<dbReference type="SUPFAM" id="SSF52833">
    <property type="entry name" value="Thioredoxin-like"/>
    <property type="match status" value="1"/>
</dbReference>
<sequence>MRILNIMKAAGIVSALLLGNAAFAQHNYEIKGQMAGLTQPSTAYLYNFDKGRKLLDSAAVVNGAFSFKGAVKHPLSVSIQIKKIRKSVSFFLENENYTILMQPDWKNKDSVSGGKEMGIQRAYEAETASLQAQLQELGRKYSNLGKEERIKEGEEMGMLNEKKAAIDYKYIRRYPASLAMLHMMRPHFEVMNFKQLQEIKALFSPELAYSDVYTRLLELYEKKKTEFLVGQPAPDFTLPDHNGKPVTLSALKGKYVVVDFWASWCTPCRAANQKIKPIYEKYKNKGFDMVSISMDDKKDLWDAAVKKDALPWIQVSGLTGIKDCPVAKKYSVTSLPTVFVLDKSGKVIAQNISEKELEAILEQNLN</sequence>